<evidence type="ECO:0000256" key="6">
    <source>
        <dbReference type="ARBA" id="ARBA00023180"/>
    </source>
</evidence>
<dbReference type="Pfam" id="PF07732">
    <property type="entry name" value="Cu-oxidase_3"/>
    <property type="match status" value="1"/>
</dbReference>
<protein>
    <submittedName>
        <fullName evidence="11">Multicopper oxidase</fullName>
    </submittedName>
</protein>
<evidence type="ECO:0000313" key="12">
    <source>
        <dbReference type="Proteomes" id="UP001303760"/>
    </source>
</evidence>
<dbReference type="InterPro" id="IPR002355">
    <property type="entry name" value="Cu_oxidase_Cu_BS"/>
</dbReference>
<proteinExistence type="inferred from homology"/>
<dbReference type="GO" id="GO:0010106">
    <property type="term" value="P:cellular response to iron ion starvation"/>
    <property type="evidence" value="ECO:0007669"/>
    <property type="project" value="TreeGrafter"/>
</dbReference>
<keyword evidence="2" id="KW-0479">Metal-binding</keyword>
<evidence type="ECO:0000259" key="8">
    <source>
        <dbReference type="Pfam" id="PF00394"/>
    </source>
</evidence>
<evidence type="ECO:0000256" key="7">
    <source>
        <dbReference type="SAM" id="SignalP"/>
    </source>
</evidence>
<dbReference type="FunFam" id="2.60.40.420:FF:000022">
    <property type="entry name" value="FET5p Multicopper oxidase"/>
    <property type="match status" value="1"/>
</dbReference>
<evidence type="ECO:0000256" key="4">
    <source>
        <dbReference type="ARBA" id="ARBA00023002"/>
    </source>
</evidence>
<evidence type="ECO:0000256" key="3">
    <source>
        <dbReference type="ARBA" id="ARBA00022729"/>
    </source>
</evidence>
<gene>
    <name evidence="11" type="ORF">C8A03DRAFT_46741</name>
</gene>
<dbReference type="Gene3D" id="2.60.40.420">
    <property type="entry name" value="Cupredoxins - blue copper proteins"/>
    <property type="match status" value="3"/>
</dbReference>
<feature type="domain" description="Plastocyanin-like" evidence="8">
    <location>
        <begin position="158"/>
        <end position="284"/>
    </location>
</feature>
<dbReference type="CDD" id="cd13899">
    <property type="entry name" value="CuRO_3_Fet3p"/>
    <property type="match status" value="1"/>
</dbReference>
<evidence type="ECO:0000259" key="9">
    <source>
        <dbReference type="Pfam" id="PF07731"/>
    </source>
</evidence>
<dbReference type="InterPro" id="IPR045087">
    <property type="entry name" value="Cu-oxidase_fam"/>
</dbReference>
<dbReference type="GO" id="GO:0033573">
    <property type="term" value="C:high-affinity iron permease complex"/>
    <property type="evidence" value="ECO:0007669"/>
    <property type="project" value="TreeGrafter"/>
</dbReference>
<dbReference type="CDD" id="cd13851">
    <property type="entry name" value="CuRO_1_Fet3p"/>
    <property type="match status" value="1"/>
</dbReference>
<dbReference type="AlphaFoldDB" id="A0AAN7H928"/>
<dbReference type="Pfam" id="PF07731">
    <property type="entry name" value="Cu-oxidase_2"/>
    <property type="match status" value="1"/>
</dbReference>
<dbReference type="InterPro" id="IPR011707">
    <property type="entry name" value="Cu-oxidase-like_N"/>
</dbReference>
<keyword evidence="3 7" id="KW-0732">Signal</keyword>
<evidence type="ECO:0000259" key="10">
    <source>
        <dbReference type="Pfam" id="PF07732"/>
    </source>
</evidence>
<sequence length="570" mass="63834">MGIMRLSRVLSFVCLSLVSVTRAGTVAFDWNVTWVWANPDGLFGRPVIGINNKWPCPTIEATKGDTVVVNLNNQLGNQTTGLHFHGITQTGTPEMDGPSSVNQCPLPPGSSIKYQFTVDAPGTYWWHSHNMGQYPDGLRGPLIVHDPDDPYKDDYDEEYIMTVSDCTTAIQDMLVPTNTVFKPPIPDSLIVNEGQGLHINVTTGKTYRIRMINFAAFGSAMIHFNSHTMEIISADAINIKKKDAYHLRLAPAQRYDVLIGIDDRDNGNYPILVSLDLNRDWTNSTQKLAWNHNYTGYLVMDASQPLDLLDVVDKWNPVDDFRSLQPYDGASALGQYDRLILLDFKFCLDQNGYPRSCFNNITYINQQVPTLYSAATTGDQNTNPVVYGQVNPFIVNFNETVQLVMNNFDVANHPFHLHGHRFQILDRPDSGTGPWPGRDTNYASTPILRDTVTVMPKSYTVLRFKADNPGVWLFHCHIEWHVEMGLTATIIEAPDRLRNMTFPADHIDACKKMGIPYQGNAAGNTKNVTDTSGYATVPPTTYYGAEYTSAPSPVRRFVGPRLTKGIGRWF</sequence>
<reference evidence="11" key="1">
    <citation type="journal article" date="2023" name="Mol. Phylogenet. Evol.">
        <title>Genome-scale phylogeny and comparative genomics of the fungal order Sordariales.</title>
        <authorList>
            <person name="Hensen N."/>
            <person name="Bonometti L."/>
            <person name="Westerberg I."/>
            <person name="Brannstrom I.O."/>
            <person name="Guillou S."/>
            <person name="Cros-Aarteil S."/>
            <person name="Calhoun S."/>
            <person name="Haridas S."/>
            <person name="Kuo A."/>
            <person name="Mondo S."/>
            <person name="Pangilinan J."/>
            <person name="Riley R."/>
            <person name="LaButti K."/>
            <person name="Andreopoulos B."/>
            <person name="Lipzen A."/>
            <person name="Chen C."/>
            <person name="Yan M."/>
            <person name="Daum C."/>
            <person name="Ng V."/>
            <person name="Clum A."/>
            <person name="Steindorff A."/>
            <person name="Ohm R.A."/>
            <person name="Martin F."/>
            <person name="Silar P."/>
            <person name="Natvig D.O."/>
            <person name="Lalanne C."/>
            <person name="Gautier V."/>
            <person name="Ament-Velasquez S.L."/>
            <person name="Kruys A."/>
            <person name="Hutchinson M.I."/>
            <person name="Powell A.J."/>
            <person name="Barry K."/>
            <person name="Miller A.N."/>
            <person name="Grigoriev I.V."/>
            <person name="Debuchy R."/>
            <person name="Gladieux P."/>
            <person name="Hiltunen Thoren M."/>
            <person name="Johannesson H."/>
        </authorList>
    </citation>
    <scope>NUCLEOTIDE SEQUENCE</scope>
    <source>
        <strain evidence="11">CBS 532.94</strain>
    </source>
</reference>
<evidence type="ECO:0000313" key="11">
    <source>
        <dbReference type="EMBL" id="KAK4235038.1"/>
    </source>
</evidence>
<dbReference type="PANTHER" id="PTHR11709:SF361">
    <property type="entry name" value="IRON TRANSPORT MULTICOPPER OXIDASE FET3"/>
    <property type="match status" value="1"/>
</dbReference>
<dbReference type="EMBL" id="MU860303">
    <property type="protein sequence ID" value="KAK4235038.1"/>
    <property type="molecule type" value="Genomic_DNA"/>
</dbReference>
<dbReference type="GO" id="GO:0033215">
    <property type="term" value="P:reductive iron assimilation"/>
    <property type="evidence" value="ECO:0007669"/>
    <property type="project" value="TreeGrafter"/>
</dbReference>
<dbReference type="PROSITE" id="PS00080">
    <property type="entry name" value="MULTICOPPER_OXIDASE2"/>
    <property type="match status" value="1"/>
</dbReference>
<dbReference type="InterPro" id="IPR001117">
    <property type="entry name" value="Cu-oxidase_2nd"/>
</dbReference>
<dbReference type="InterPro" id="IPR033138">
    <property type="entry name" value="Cu_oxidase_CS"/>
</dbReference>
<feature type="signal peptide" evidence="7">
    <location>
        <begin position="1"/>
        <end position="23"/>
    </location>
</feature>
<accession>A0AAN7H928</accession>
<dbReference type="GO" id="GO:0004322">
    <property type="term" value="F:ferroxidase activity"/>
    <property type="evidence" value="ECO:0007669"/>
    <property type="project" value="TreeGrafter"/>
</dbReference>
<dbReference type="CDD" id="cd13877">
    <property type="entry name" value="CuRO_2_Fet3p_like"/>
    <property type="match status" value="1"/>
</dbReference>
<comment type="caution">
    <text evidence="11">The sequence shown here is derived from an EMBL/GenBank/DDBJ whole genome shotgun (WGS) entry which is preliminary data.</text>
</comment>
<dbReference type="InterPro" id="IPR011706">
    <property type="entry name" value="Cu-oxidase_C"/>
</dbReference>
<dbReference type="Proteomes" id="UP001303760">
    <property type="component" value="Unassembled WGS sequence"/>
</dbReference>
<keyword evidence="6" id="KW-0325">Glycoprotein</keyword>
<dbReference type="SUPFAM" id="SSF49503">
    <property type="entry name" value="Cupredoxins"/>
    <property type="match status" value="3"/>
</dbReference>
<name>A0AAN7H928_9PEZI</name>
<dbReference type="PROSITE" id="PS00079">
    <property type="entry name" value="MULTICOPPER_OXIDASE1"/>
    <property type="match status" value="2"/>
</dbReference>
<feature type="domain" description="Plastocyanin-like" evidence="9">
    <location>
        <begin position="364"/>
        <end position="495"/>
    </location>
</feature>
<dbReference type="InterPro" id="IPR008972">
    <property type="entry name" value="Cupredoxin"/>
</dbReference>
<dbReference type="PANTHER" id="PTHR11709">
    <property type="entry name" value="MULTI-COPPER OXIDASE"/>
    <property type="match status" value="1"/>
</dbReference>
<keyword evidence="5" id="KW-0186">Copper</keyword>
<feature type="chain" id="PRO_5042848628" evidence="7">
    <location>
        <begin position="24"/>
        <end position="570"/>
    </location>
</feature>
<keyword evidence="4" id="KW-0560">Oxidoreductase</keyword>
<keyword evidence="12" id="KW-1185">Reference proteome</keyword>
<dbReference type="GO" id="GO:0005507">
    <property type="term" value="F:copper ion binding"/>
    <property type="evidence" value="ECO:0007669"/>
    <property type="project" value="InterPro"/>
</dbReference>
<comment type="similarity">
    <text evidence="1">Belongs to the multicopper oxidase family.</text>
</comment>
<evidence type="ECO:0000256" key="5">
    <source>
        <dbReference type="ARBA" id="ARBA00023008"/>
    </source>
</evidence>
<evidence type="ECO:0000256" key="1">
    <source>
        <dbReference type="ARBA" id="ARBA00010609"/>
    </source>
</evidence>
<dbReference type="Pfam" id="PF00394">
    <property type="entry name" value="Cu-oxidase"/>
    <property type="match status" value="1"/>
</dbReference>
<organism evidence="11 12">
    <name type="scientific">Achaetomium macrosporum</name>
    <dbReference type="NCBI Taxonomy" id="79813"/>
    <lineage>
        <taxon>Eukaryota</taxon>
        <taxon>Fungi</taxon>
        <taxon>Dikarya</taxon>
        <taxon>Ascomycota</taxon>
        <taxon>Pezizomycotina</taxon>
        <taxon>Sordariomycetes</taxon>
        <taxon>Sordariomycetidae</taxon>
        <taxon>Sordariales</taxon>
        <taxon>Chaetomiaceae</taxon>
        <taxon>Achaetomium</taxon>
    </lineage>
</organism>
<feature type="domain" description="Plastocyanin-like" evidence="10">
    <location>
        <begin position="32"/>
        <end position="148"/>
    </location>
</feature>
<dbReference type="InterPro" id="IPR044130">
    <property type="entry name" value="CuRO_2_Fet3-like"/>
</dbReference>
<evidence type="ECO:0000256" key="2">
    <source>
        <dbReference type="ARBA" id="ARBA00022723"/>
    </source>
</evidence>
<reference evidence="11" key="2">
    <citation type="submission" date="2023-05" db="EMBL/GenBank/DDBJ databases">
        <authorList>
            <consortium name="Lawrence Berkeley National Laboratory"/>
            <person name="Steindorff A."/>
            <person name="Hensen N."/>
            <person name="Bonometti L."/>
            <person name="Westerberg I."/>
            <person name="Brannstrom I.O."/>
            <person name="Guillou S."/>
            <person name="Cros-Aarteil S."/>
            <person name="Calhoun S."/>
            <person name="Haridas S."/>
            <person name="Kuo A."/>
            <person name="Mondo S."/>
            <person name="Pangilinan J."/>
            <person name="Riley R."/>
            <person name="Labutti K."/>
            <person name="Andreopoulos B."/>
            <person name="Lipzen A."/>
            <person name="Chen C."/>
            <person name="Yanf M."/>
            <person name="Daum C."/>
            <person name="Ng V."/>
            <person name="Clum A."/>
            <person name="Ohm R."/>
            <person name="Martin F."/>
            <person name="Silar P."/>
            <person name="Natvig D."/>
            <person name="Lalanne C."/>
            <person name="Gautier V."/>
            <person name="Ament-Velasquez S.L."/>
            <person name="Kruys A."/>
            <person name="Hutchinson M.I."/>
            <person name="Powell A.J."/>
            <person name="Barry K."/>
            <person name="Miller A.N."/>
            <person name="Grigoriev I.V."/>
            <person name="Debuchy R."/>
            <person name="Gladieux P."/>
            <person name="Thoren M.H."/>
            <person name="Johannesson H."/>
        </authorList>
    </citation>
    <scope>NUCLEOTIDE SEQUENCE</scope>
    <source>
        <strain evidence="11">CBS 532.94</strain>
    </source>
</reference>